<dbReference type="Pfam" id="PF13751">
    <property type="entry name" value="DDE_Tnp_1_6"/>
    <property type="match status" value="1"/>
</dbReference>
<evidence type="ECO:0000259" key="1">
    <source>
        <dbReference type="Pfam" id="PF13751"/>
    </source>
</evidence>
<dbReference type="PANTHER" id="PTHR33408:SF2">
    <property type="entry name" value="TRANSPOSASE DDE DOMAIN-CONTAINING PROTEIN"/>
    <property type="match status" value="1"/>
</dbReference>
<dbReference type="AlphaFoldDB" id="X1KFG9"/>
<feature type="non-terminal residue" evidence="2">
    <location>
        <position position="1"/>
    </location>
</feature>
<protein>
    <recommendedName>
        <fullName evidence="1">Transposase DDE domain-containing protein</fullName>
    </recommendedName>
</protein>
<dbReference type="PANTHER" id="PTHR33408">
    <property type="entry name" value="TRANSPOSASE"/>
    <property type="match status" value="1"/>
</dbReference>
<comment type="caution">
    <text evidence="2">The sequence shown here is derived from an EMBL/GenBank/DDBJ whole genome shotgun (WGS) entry which is preliminary data.</text>
</comment>
<reference evidence="2" key="1">
    <citation type="journal article" date="2014" name="Front. Microbiol.">
        <title>High frequency of phylogenetically diverse reductive dehalogenase-homologous genes in deep subseafloor sedimentary metagenomes.</title>
        <authorList>
            <person name="Kawai M."/>
            <person name="Futagami T."/>
            <person name="Toyoda A."/>
            <person name="Takaki Y."/>
            <person name="Nishi S."/>
            <person name="Hori S."/>
            <person name="Arai W."/>
            <person name="Tsubouchi T."/>
            <person name="Morono Y."/>
            <person name="Uchiyama I."/>
            <person name="Ito T."/>
            <person name="Fujiyama A."/>
            <person name="Inagaki F."/>
            <person name="Takami H."/>
        </authorList>
    </citation>
    <scope>NUCLEOTIDE SEQUENCE</scope>
    <source>
        <strain evidence="2">Expedition CK06-06</strain>
    </source>
</reference>
<sequence>EKKCDTACADSGYANTEELQKIDEQEIKVIVPSQRQASKKEAKAFDKSNFQYDSKKDCYLCPEDHVLTYSYTNNYEGHKVYMMREKAICKQCPHFGVCTTSKQGRTIARLINEEVRQKLEAQYEQSESQAIYKLRKEKAELPFGHIKRNLKVDAFLLRGRDGAKAEASLLASCFNIRRMISIIGIRALIEKLEKIRKSNIS</sequence>
<accession>X1KFG9</accession>
<dbReference type="EMBL" id="BARV01004642">
    <property type="protein sequence ID" value="GAI05398.1"/>
    <property type="molecule type" value="Genomic_DNA"/>
</dbReference>
<organism evidence="2">
    <name type="scientific">marine sediment metagenome</name>
    <dbReference type="NCBI Taxonomy" id="412755"/>
    <lineage>
        <taxon>unclassified sequences</taxon>
        <taxon>metagenomes</taxon>
        <taxon>ecological metagenomes</taxon>
    </lineage>
</organism>
<name>X1KFG9_9ZZZZ</name>
<gene>
    <name evidence="2" type="ORF">S06H3_10150</name>
</gene>
<dbReference type="InterPro" id="IPR025668">
    <property type="entry name" value="Tnp_DDE_dom"/>
</dbReference>
<evidence type="ECO:0000313" key="2">
    <source>
        <dbReference type="EMBL" id="GAI05398.1"/>
    </source>
</evidence>
<feature type="domain" description="Transposase DDE" evidence="1">
    <location>
        <begin position="60"/>
        <end position="180"/>
    </location>
</feature>
<proteinExistence type="predicted"/>